<evidence type="ECO:0000313" key="2">
    <source>
        <dbReference type="Proteomes" id="UP000502831"/>
    </source>
</evidence>
<gene>
    <name evidence="1" type="ORF">FA584_10880</name>
</gene>
<protein>
    <submittedName>
        <fullName evidence="1">Efflux RND transporter permease subunit</fullName>
    </submittedName>
</protein>
<dbReference type="AlphaFoldDB" id="A0A6G9VU16"/>
<dbReference type="Proteomes" id="UP000502831">
    <property type="component" value="Chromosome"/>
</dbReference>
<name>A0A6G9VU16_9BACT</name>
<dbReference type="PANTHER" id="PTHR32063">
    <property type="match status" value="1"/>
</dbReference>
<dbReference type="Gene3D" id="3.30.70.1440">
    <property type="entry name" value="Multidrug efflux transporter AcrB pore domain"/>
    <property type="match status" value="1"/>
</dbReference>
<dbReference type="GO" id="GO:0042910">
    <property type="term" value="F:xenobiotic transmembrane transporter activity"/>
    <property type="evidence" value="ECO:0007669"/>
    <property type="project" value="TreeGrafter"/>
</dbReference>
<dbReference type="Gene3D" id="3.30.2090.10">
    <property type="entry name" value="Multidrug efflux transporter AcrB TolC docking domain, DN and DC subdomains"/>
    <property type="match status" value="1"/>
</dbReference>
<dbReference type="SUPFAM" id="SSF82693">
    <property type="entry name" value="Multidrug efflux transporter AcrB pore domain, PN1, PN2, PC1 and PC2 subdomains"/>
    <property type="match status" value="1"/>
</dbReference>
<dbReference type="InterPro" id="IPR001036">
    <property type="entry name" value="Acrflvin-R"/>
</dbReference>
<proteinExistence type="predicted"/>
<sequence length="552" mass="60425">MMQKFEQFIHSVLVEERKQKLVLLFTLLAFFAAVMMFPTKIVLAKMLPGKSTNTFSIYIDLPNGSSYQETNAVNACVVGILQQEKEIQNIEVFNGMGSPLDYAGLVKGSGLKSGEYVSEIVVNLSDLHQRNERSFAMVHRLRPIIQKSCESLIAQTSIKMVEQPAGPPTMAALVVELYGDNASALNALGQRIKQILAQTKDLVDVDMLADKIFDKYVLVPDKEKVIRSHLSLAQINELLYLSFEGEHVAHKNSESSPSQIPLFVVLSEASKSLPYASKEELSAKLSALKLMNTQGMMVPLSEVVHVEKVKSTPTIMSKNLQTMVSIVAEADLVSQVYPLLDARSRIQDTLKDEFEISRSHLFDLTLKDKKSGEVFNLVWDGEMKVTMDTFRDLGGAFIAALILIFLLMVVYYKSFALSGIVLLGSFLSIIGVIVGHWIMDLFTSTTFFLTATSLIGFISLMGISSRNALLLIDFTKALMTQGMDKQEAIAKASATRAKPIVLTAAAIILASTLLATDPIFGGLGVALIFGTIAAVIVSLIVVPVLMSNTKAI</sequence>
<dbReference type="GO" id="GO:0005886">
    <property type="term" value="C:plasma membrane"/>
    <property type="evidence" value="ECO:0007669"/>
    <property type="project" value="TreeGrafter"/>
</dbReference>
<accession>A0A6G9VU16</accession>
<dbReference type="Gene3D" id="3.30.70.1430">
    <property type="entry name" value="Multidrug efflux transporter AcrB pore domain"/>
    <property type="match status" value="1"/>
</dbReference>
<dbReference type="EMBL" id="CP039734">
    <property type="protein sequence ID" value="QIR76671.1"/>
    <property type="molecule type" value="Genomic_DNA"/>
</dbReference>
<dbReference type="Pfam" id="PF00873">
    <property type="entry name" value="ACR_tran"/>
    <property type="match status" value="1"/>
</dbReference>
<reference evidence="1 2" key="1">
    <citation type="journal article" date="2017" name="Environ. Sci. Technol.">
        <title>Organohalide Respiration with Chlorinated Ethenes under Low pH Conditions.</title>
        <authorList>
            <person name="Yang Y."/>
            <person name="Capiro N.L."/>
            <person name="Marcet T.F."/>
            <person name="Yan J."/>
            <person name="Pennell K.D."/>
            <person name="Loffler F.E."/>
        </authorList>
    </citation>
    <scope>NUCLEOTIDE SEQUENCE [LARGE SCALE GENOMIC DNA]</scope>
    <source>
        <strain evidence="1 2">ACSDCE</strain>
    </source>
</reference>
<dbReference type="InterPro" id="IPR027463">
    <property type="entry name" value="AcrB_DN_DC_subdom"/>
</dbReference>
<organism evidence="1 2">
    <name type="scientific">Sulfurospirillum diekertiae</name>
    <dbReference type="NCBI Taxonomy" id="1854492"/>
    <lineage>
        <taxon>Bacteria</taxon>
        <taxon>Pseudomonadati</taxon>
        <taxon>Campylobacterota</taxon>
        <taxon>Epsilonproteobacteria</taxon>
        <taxon>Campylobacterales</taxon>
        <taxon>Sulfurospirillaceae</taxon>
        <taxon>Sulfurospirillum</taxon>
    </lineage>
</organism>
<dbReference type="PANTHER" id="PTHR32063:SF16">
    <property type="entry name" value="CATION EFFLUX SYSTEM (ACRB_ACRD_ACRF FAMILY)"/>
    <property type="match status" value="1"/>
</dbReference>
<dbReference type="Gene3D" id="1.20.1640.10">
    <property type="entry name" value="Multidrug efflux transporter AcrB transmembrane domain"/>
    <property type="match status" value="1"/>
</dbReference>
<evidence type="ECO:0000313" key="1">
    <source>
        <dbReference type="EMBL" id="QIR76671.1"/>
    </source>
</evidence>
<dbReference type="SUPFAM" id="SSF82866">
    <property type="entry name" value="Multidrug efflux transporter AcrB transmembrane domain"/>
    <property type="match status" value="1"/>
</dbReference>